<keyword evidence="3" id="KW-0472">Membrane</keyword>
<comment type="similarity">
    <text evidence="1">Belongs to the short-chain dehydrogenases/reductases (SDR) family.</text>
</comment>
<dbReference type="PANTHER" id="PTHR42901">
    <property type="entry name" value="ALCOHOL DEHYDROGENASE"/>
    <property type="match status" value="1"/>
</dbReference>
<protein>
    <recommendedName>
        <fullName evidence="6">Oxidoreductase, short chain dehydrogenase/reductase family protein</fullName>
    </recommendedName>
</protein>
<dbReference type="PANTHER" id="PTHR42901:SF1">
    <property type="entry name" value="ALCOHOL DEHYDROGENASE"/>
    <property type="match status" value="1"/>
</dbReference>
<feature type="transmembrane region" description="Helical" evidence="3">
    <location>
        <begin position="7"/>
        <end position="24"/>
    </location>
</feature>
<dbReference type="Proteomes" id="UP001470230">
    <property type="component" value="Unassembled WGS sequence"/>
</dbReference>
<dbReference type="EMBL" id="JAPFFF010000042">
    <property type="protein sequence ID" value="KAK8841280.1"/>
    <property type="molecule type" value="Genomic_DNA"/>
</dbReference>
<evidence type="ECO:0000313" key="5">
    <source>
        <dbReference type="Proteomes" id="UP001470230"/>
    </source>
</evidence>
<evidence type="ECO:0000313" key="4">
    <source>
        <dbReference type="EMBL" id="KAK8841280.1"/>
    </source>
</evidence>
<comment type="caution">
    <text evidence="4">The sequence shown here is derived from an EMBL/GenBank/DDBJ whole genome shotgun (WGS) entry which is preliminary data.</text>
</comment>
<keyword evidence="2" id="KW-0560">Oxidoreductase</keyword>
<reference evidence="4 5" key="1">
    <citation type="submission" date="2024-04" db="EMBL/GenBank/DDBJ databases">
        <title>Tritrichomonas musculus Genome.</title>
        <authorList>
            <person name="Alves-Ferreira E."/>
            <person name="Grigg M."/>
            <person name="Lorenzi H."/>
            <person name="Galac M."/>
        </authorList>
    </citation>
    <scope>NUCLEOTIDE SEQUENCE [LARGE SCALE GENOMIC DNA]</scope>
    <source>
        <strain evidence="4 5">EAF2021</strain>
    </source>
</reference>
<keyword evidence="3" id="KW-0812">Transmembrane</keyword>
<sequence>MGFISSLICFIGFLGILHFLWYAYKILYTYFSKPKDLKSKGVKWCLITGASSGVGYELALKVAKQGVNIVALGRNEERLSKLEQDIKNNNSNVEFIKISLDFADYEQTGKLFSELIPQQLNNQKINIDSLFICHGGAVLKTFEDFSNEEIEKYNNSFITSNVILAKDFLNQGGKGITAVSSANSFLYSAYVDQYGAVKRWMNRFFNTLKLETSIPIQILNPGVIKNTRFFDDVPPGMKPIVKPPESSLTPERVADMILSSYGKNFDVDVGIDCILYRCVFWLFPPQIIDFVMSRVGQQFEKGIKAKSE</sequence>
<evidence type="ECO:0000256" key="1">
    <source>
        <dbReference type="ARBA" id="ARBA00006484"/>
    </source>
</evidence>
<evidence type="ECO:0008006" key="6">
    <source>
        <dbReference type="Google" id="ProtNLM"/>
    </source>
</evidence>
<dbReference type="Gene3D" id="3.40.50.720">
    <property type="entry name" value="NAD(P)-binding Rossmann-like Domain"/>
    <property type="match status" value="1"/>
</dbReference>
<dbReference type="SUPFAM" id="SSF51735">
    <property type="entry name" value="NAD(P)-binding Rossmann-fold domains"/>
    <property type="match status" value="1"/>
</dbReference>
<organism evidence="4 5">
    <name type="scientific">Tritrichomonas musculus</name>
    <dbReference type="NCBI Taxonomy" id="1915356"/>
    <lineage>
        <taxon>Eukaryota</taxon>
        <taxon>Metamonada</taxon>
        <taxon>Parabasalia</taxon>
        <taxon>Tritrichomonadida</taxon>
        <taxon>Tritrichomonadidae</taxon>
        <taxon>Tritrichomonas</taxon>
    </lineage>
</organism>
<dbReference type="Pfam" id="PF00106">
    <property type="entry name" value="adh_short"/>
    <property type="match status" value="1"/>
</dbReference>
<dbReference type="InterPro" id="IPR002347">
    <property type="entry name" value="SDR_fam"/>
</dbReference>
<keyword evidence="5" id="KW-1185">Reference proteome</keyword>
<evidence type="ECO:0000256" key="3">
    <source>
        <dbReference type="SAM" id="Phobius"/>
    </source>
</evidence>
<keyword evidence="3" id="KW-1133">Transmembrane helix</keyword>
<gene>
    <name evidence="4" type="ORF">M9Y10_027482</name>
</gene>
<evidence type="ECO:0000256" key="2">
    <source>
        <dbReference type="ARBA" id="ARBA00023002"/>
    </source>
</evidence>
<name>A0ABR2H7A8_9EUKA</name>
<dbReference type="InterPro" id="IPR036291">
    <property type="entry name" value="NAD(P)-bd_dom_sf"/>
</dbReference>
<proteinExistence type="inferred from homology"/>
<accession>A0ABR2H7A8</accession>